<dbReference type="RefSeq" id="WP_072703339.1">
    <property type="nucleotide sequence ID" value="NZ_FMJB01000019.1"/>
</dbReference>
<evidence type="ECO:0008006" key="3">
    <source>
        <dbReference type="Google" id="ProtNLM"/>
    </source>
</evidence>
<dbReference type="InterPro" id="IPR016032">
    <property type="entry name" value="Sig_transdc_resp-reg_C-effctor"/>
</dbReference>
<gene>
    <name evidence="1" type="ORF">KARMA_0435</name>
</gene>
<proteinExistence type="predicted"/>
<sequence length="326" mass="35937">MQYVDDQTSLIQSLFSASTGAGWQDFLTPLRDFTQANGAMLHFQPIRGTAQTWSIGVDCLALQDLMPSLRFDRVYGQEDLTTTRTLDGFFRMVKVRADGGATASLCISREAHRRDFRSPDRQFLTTVAPFLGQCLSTWARLTAERGQANQSEHLLASLGAGWVITDLTGNIQSMSPNIDALRAFRNMRISERLRLEFADPEMALRFRTAFAACATQGTATVIFTADVGTELTLQRRDAEILVRLRETPDHAALPAEAFAQHFGLNRSEGRLAALICDGHSLKSAAKVLGWTDETARSCSKAIFARMSVQGQTGLLRRVLTSGVTLN</sequence>
<evidence type="ECO:0000313" key="2">
    <source>
        <dbReference type="Proteomes" id="UP000184085"/>
    </source>
</evidence>
<keyword evidence="2" id="KW-1185">Reference proteome</keyword>
<evidence type="ECO:0000313" key="1">
    <source>
        <dbReference type="EMBL" id="SCM66261.1"/>
    </source>
</evidence>
<dbReference type="EMBL" id="FMJB01000019">
    <property type="protein sequence ID" value="SCM66261.1"/>
    <property type="molecule type" value="Genomic_DNA"/>
</dbReference>
<dbReference type="AlphaFoldDB" id="A0A1M4MVC5"/>
<dbReference type="GO" id="GO:0003677">
    <property type="term" value="F:DNA binding"/>
    <property type="evidence" value="ECO:0007669"/>
    <property type="project" value="InterPro"/>
</dbReference>
<dbReference type="Proteomes" id="UP000184085">
    <property type="component" value="Unassembled WGS sequence"/>
</dbReference>
<organism evidence="1 2">
    <name type="scientific">Donghicola eburneus</name>
    <dbReference type="NCBI Taxonomy" id="393278"/>
    <lineage>
        <taxon>Bacteria</taxon>
        <taxon>Pseudomonadati</taxon>
        <taxon>Pseudomonadota</taxon>
        <taxon>Alphaproteobacteria</taxon>
        <taxon>Rhodobacterales</taxon>
        <taxon>Roseobacteraceae</taxon>
        <taxon>Donghicola</taxon>
    </lineage>
</organism>
<protein>
    <recommendedName>
        <fullName evidence="3">HTH luxR-type domain-containing protein</fullName>
    </recommendedName>
</protein>
<name>A0A1M4MVC5_9RHOB</name>
<accession>A0A1M4MVC5</accession>
<reference evidence="2" key="1">
    <citation type="submission" date="2016-09" db="EMBL/GenBank/DDBJ databases">
        <authorList>
            <person name="Wibberg D."/>
        </authorList>
    </citation>
    <scope>NUCLEOTIDE SEQUENCE [LARGE SCALE GENOMIC DNA]</scope>
</reference>
<dbReference type="GO" id="GO:0006355">
    <property type="term" value="P:regulation of DNA-templated transcription"/>
    <property type="evidence" value="ECO:0007669"/>
    <property type="project" value="InterPro"/>
</dbReference>
<dbReference type="SUPFAM" id="SSF46894">
    <property type="entry name" value="C-terminal effector domain of the bipartite response regulators"/>
    <property type="match status" value="1"/>
</dbReference>